<evidence type="ECO:0000313" key="2">
    <source>
        <dbReference type="Proteomes" id="UP001054945"/>
    </source>
</evidence>
<accession>A0AAV4N447</accession>
<proteinExistence type="predicted"/>
<protein>
    <submittedName>
        <fullName evidence="1">Uncharacterized protein</fullName>
    </submittedName>
</protein>
<reference evidence="1 2" key="1">
    <citation type="submission" date="2021-06" db="EMBL/GenBank/DDBJ databases">
        <title>Caerostris extrusa draft genome.</title>
        <authorList>
            <person name="Kono N."/>
            <person name="Arakawa K."/>
        </authorList>
    </citation>
    <scope>NUCLEOTIDE SEQUENCE [LARGE SCALE GENOMIC DNA]</scope>
</reference>
<sequence>MIYRATLLTWTGCLDLRYTRLHPPMQLHAKGSVFQANREEEISLIVQWPVASREKSTIESFPAANGRSLIAGEGKLSVREGVGQVS</sequence>
<gene>
    <name evidence="1" type="ORF">CEXT_51451</name>
</gene>
<name>A0AAV4N447_CAEEX</name>
<comment type="caution">
    <text evidence="1">The sequence shown here is derived from an EMBL/GenBank/DDBJ whole genome shotgun (WGS) entry which is preliminary data.</text>
</comment>
<dbReference type="EMBL" id="BPLR01002952">
    <property type="protein sequence ID" value="GIX79570.1"/>
    <property type="molecule type" value="Genomic_DNA"/>
</dbReference>
<keyword evidence="2" id="KW-1185">Reference proteome</keyword>
<dbReference type="Proteomes" id="UP001054945">
    <property type="component" value="Unassembled WGS sequence"/>
</dbReference>
<organism evidence="1 2">
    <name type="scientific">Caerostris extrusa</name>
    <name type="common">Bark spider</name>
    <name type="synonym">Caerostris bankana</name>
    <dbReference type="NCBI Taxonomy" id="172846"/>
    <lineage>
        <taxon>Eukaryota</taxon>
        <taxon>Metazoa</taxon>
        <taxon>Ecdysozoa</taxon>
        <taxon>Arthropoda</taxon>
        <taxon>Chelicerata</taxon>
        <taxon>Arachnida</taxon>
        <taxon>Araneae</taxon>
        <taxon>Araneomorphae</taxon>
        <taxon>Entelegynae</taxon>
        <taxon>Araneoidea</taxon>
        <taxon>Araneidae</taxon>
        <taxon>Caerostris</taxon>
    </lineage>
</organism>
<dbReference type="AlphaFoldDB" id="A0AAV4N447"/>
<evidence type="ECO:0000313" key="1">
    <source>
        <dbReference type="EMBL" id="GIX79570.1"/>
    </source>
</evidence>